<evidence type="ECO:0000313" key="2">
    <source>
        <dbReference type="EMBL" id="QNN60575.1"/>
    </source>
</evidence>
<gene>
    <name evidence="2" type="ORF">H9L01_09410</name>
</gene>
<name>A0A7G9RYA0_9FIRM</name>
<dbReference type="InterPro" id="IPR005122">
    <property type="entry name" value="Uracil-DNA_glycosylase-like"/>
</dbReference>
<accession>A0A7G9RYA0</accession>
<reference evidence="2 3" key="1">
    <citation type="submission" date="2020-08" db="EMBL/GenBank/DDBJ databases">
        <title>Genome sequence of Erysipelothrix inopinata DSM 15511T.</title>
        <authorList>
            <person name="Hyun D.-W."/>
            <person name="Bae J.-W."/>
        </authorList>
    </citation>
    <scope>NUCLEOTIDE SEQUENCE [LARGE SCALE GENOMIC DNA]</scope>
    <source>
        <strain evidence="2 3">DSM 15511</strain>
    </source>
</reference>
<organism evidence="2 3">
    <name type="scientific">Erysipelothrix inopinata</name>
    <dbReference type="NCBI Taxonomy" id="225084"/>
    <lineage>
        <taxon>Bacteria</taxon>
        <taxon>Bacillati</taxon>
        <taxon>Bacillota</taxon>
        <taxon>Erysipelotrichia</taxon>
        <taxon>Erysipelotrichales</taxon>
        <taxon>Erysipelotrichaceae</taxon>
        <taxon>Erysipelothrix</taxon>
    </lineage>
</organism>
<dbReference type="CDD" id="cd10033">
    <property type="entry name" value="UDG_like"/>
    <property type="match status" value="1"/>
</dbReference>
<dbReference type="EMBL" id="CP060715">
    <property type="protein sequence ID" value="QNN60575.1"/>
    <property type="molecule type" value="Genomic_DNA"/>
</dbReference>
<dbReference type="RefSeq" id="WP_187533701.1">
    <property type="nucleotide sequence ID" value="NZ_CBCSHU010000016.1"/>
</dbReference>
<dbReference type="Gene3D" id="3.40.470.10">
    <property type="entry name" value="Uracil-DNA glycosylase-like domain"/>
    <property type="match status" value="1"/>
</dbReference>
<dbReference type="PANTHER" id="PTHR42160">
    <property type="entry name" value="URACIL-DNA GLYCOSYLASE SUPERFAMILY PROTEIN"/>
    <property type="match status" value="1"/>
</dbReference>
<keyword evidence="3" id="KW-1185">Reference proteome</keyword>
<protein>
    <submittedName>
        <fullName evidence="2">Uracil-DNA glycosylase family protein</fullName>
    </submittedName>
</protein>
<evidence type="ECO:0000313" key="3">
    <source>
        <dbReference type="Proteomes" id="UP000515928"/>
    </source>
</evidence>
<dbReference type="SMART" id="SM00987">
    <property type="entry name" value="UreE_C"/>
    <property type="match status" value="1"/>
</dbReference>
<dbReference type="Pfam" id="PF03167">
    <property type="entry name" value="UDG"/>
    <property type="match status" value="1"/>
</dbReference>
<dbReference type="SUPFAM" id="SSF52141">
    <property type="entry name" value="Uracil-DNA glycosylase-like"/>
    <property type="match status" value="1"/>
</dbReference>
<feature type="domain" description="Uracil-DNA glycosylase-like" evidence="1">
    <location>
        <begin position="30"/>
        <end position="187"/>
    </location>
</feature>
<proteinExistence type="predicted"/>
<dbReference type="InterPro" id="IPR036895">
    <property type="entry name" value="Uracil-DNA_glycosylase-like_sf"/>
</dbReference>
<dbReference type="Proteomes" id="UP000515928">
    <property type="component" value="Chromosome"/>
</dbReference>
<sequence>MSQKQINEILNKIEMDQENSQFKAMGWKPIVSVHPNAKILIIGQAPGLKTQNIGSVFHDQSGDRLREWLGVTEAQFYDPALFAILPMDFYFPGKGKSGDLPPRKNFATKWHPLLLEQMPHIKLTILIGSYAQNYYLKNRCERNLTETVRNFKAYLPQYFTIVHPSPLNRRWMAKNPWYETDVLPILKQSVKAILESDSPLVEVSSQ</sequence>
<dbReference type="SMART" id="SM00986">
    <property type="entry name" value="UDG"/>
    <property type="match status" value="1"/>
</dbReference>
<evidence type="ECO:0000259" key="1">
    <source>
        <dbReference type="SMART" id="SM00986"/>
    </source>
</evidence>
<dbReference type="InterPro" id="IPR047124">
    <property type="entry name" value="HI_0220.2"/>
</dbReference>
<dbReference type="AlphaFoldDB" id="A0A7G9RYA0"/>
<dbReference type="KEGG" id="eio:H9L01_09410"/>
<dbReference type="PANTHER" id="PTHR42160:SF1">
    <property type="entry name" value="URACIL-DNA GLYCOSYLASE SUPERFAMILY PROTEIN"/>
    <property type="match status" value="1"/>
</dbReference>